<gene>
    <name evidence="2" type="ORF">I2501_33005</name>
</gene>
<organism evidence="2 3">
    <name type="scientific">Streptacidiphilus fuscans</name>
    <dbReference type="NCBI Taxonomy" id="2789292"/>
    <lineage>
        <taxon>Bacteria</taxon>
        <taxon>Bacillati</taxon>
        <taxon>Actinomycetota</taxon>
        <taxon>Actinomycetes</taxon>
        <taxon>Kitasatosporales</taxon>
        <taxon>Streptomycetaceae</taxon>
        <taxon>Streptacidiphilus</taxon>
    </lineage>
</organism>
<dbReference type="Pfam" id="PF13340">
    <property type="entry name" value="DUF4096"/>
    <property type="match status" value="1"/>
</dbReference>
<evidence type="ECO:0000313" key="2">
    <source>
        <dbReference type="EMBL" id="MBF9072845.1"/>
    </source>
</evidence>
<feature type="domain" description="Insertion element IS402-like" evidence="1">
    <location>
        <begin position="1"/>
        <end position="74"/>
    </location>
</feature>
<dbReference type="PANTHER" id="PTHR46637:SF1">
    <property type="entry name" value="BLL5188 PROTEIN"/>
    <property type="match status" value="1"/>
</dbReference>
<dbReference type="PANTHER" id="PTHR46637">
    <property type="entry name" value="TIS1421-TRANSPOSASE PROTEIN A"/>
    <property type="match status" value="1"/>
</dbReference>
<protein>
    <submittedName>
        <fullName evidence="2">IS5 family transposase</fullName>
    </submittedName>
</protein>
<keyword evidence="3" id="KW-1185">Reference proteome</keyword>
<comment type="caution">
    <text evidence="2">The sequence shown here is derived from an EMBL/GenBank/DDBJ whole genome shotgun (WGS) entry which is preliminary data.</text>
</comment>
<evidence type="ECO:0000313" key="3">
    <source>
        <dbReference type="Proteomes" id="UP000657385"/>
    </source>
</evidence>
<dbReference type="EMBL" id="JADPRT010000018">
    <property type="protein sequence ID" value="MBF9072845.1"/>
    <property type="molecule type" value="Genomic_DNA"/>
</dbReference>
<accession>A0A931FI04</accession>
<dbReference type="InterPro" id="IPR052909">
    <property type="entry name" value="Transposase_6_like"/>
</dbReference>
<dbReference type="Proteomes" id="UP000657385">
    <property type="component" value="Unassembled WGS sequence"/>
</dbReference>
<sequence length="124" mass="14449">MTDTQRARIEALLPDRTPKRGGRWRDHREVIDAIAWKIQTGAQWVQLPEKYANWRGVYNRLRMWSADGTWERVFTALLAQADADEELHWVVSVDSTIVRAHQHATGARKRGLLPWPVLRCRPGR</sequence>
<reference evidence="2" key="1">
    <citation type="submission" date="2020-11" db="EMBL/GenBank/DDBJ databases">
        <title>Isolation and identification of active actinomycetes.</title>
        <authorList>
            <person name="Yu B."/>
        </authorList>
    </citation>
    <scope>NUCLEOTIDE SEQUENCE</scope>
    <source>
        <strain evidence="2">NEAU-YB345</strain>
    </source>
</reference>
<name>A0A931FI04_9ACTN</name>
<evidence type="ECO:0000259" key="1">
    <source>
        <dbReference type="Pfam" id="PF13340"/>
    </source>
</evidence>
<dbReference type="AlphaFoldDB" id="A0A931FI04"/>
<proteinExistence type="predicted"/>
<dbReference type="InterPro" id="IPR025161">
    <property type="entry name" value="IS402-like_dom"/>
</dbReference>
<dbReference type="NCBIfam" id="NF033580">
    <property type="entry name" value="transpos_IS5_3"/>
    <property type="match status" value="1"/>
</dbReference>